<feature type="transmembrane region" description="Helical" evidence="2">
    <location>
        <begin position="224"/>
        <end position="246"/>
    </location>
</feature>
<feature type="region of interest" description="Disordered" evidence="1">
    <location>
        <begin position="197"/>
        <end position="218"/>
    </location>
</feature>
<proteinExistence type="predicted"/>
<name>A0A8T1S4C3_CHESE</name>
<evidence type="ECO:0000313" key="3">
    <source>
        <dbReference type="EMBL" id="KAG6923434.1"/>
    </source>
</evidence>
<dbReference type="Proteomes" id="UP000765507">
    <property type="component" value="Unassembled WGS sequence"/>
</dbReference>
<feature type="compositionally biased region" description="Basic and acidic residues" evidence="1">
    <location>
        <begin position="319"/>
        <end position="334"/>
    </location>
</feature>
<keyword evidence="4" id="KW-1185">Reference proteome</keyword>
<accession>A0A8T1S4C3</accession>
<keyword evidence="2" id="KW-1133">Transmembrane helix</keyword>
<feature type="region of interest" description="Disordered" evidence="1">
    <location>
        <begin position="293"/>
        <end position="360"/>
    </location>
</feature>
<reference evidence="3 4" key="1">
    <citation type="journal article" date="2020" name="G3 (Bethesda)">
        <title>Draft Genome of the Common Snapping Turtle, Chelydra serpentina, a Model for Phenotypic Plasticity in Reptiles.</title>
        <authorList>
            <person name="Das D."/>
            <person name="Singh S.K."/>
            <person name="Bierstedt J."/>
            <person name="Erickson A."/>
            <person name="Galli G.L.J."/>
            <person name="Crossley D.A. 2nd"/>
            <person name="Rhen T."/>
        </authorList>
    </citation>
    <scope>NUCLEOTIDE SEQUENCE [LARGE SCALE GENOMIC DNA]</scope>
    <source>
        <strain evidence="3">KW</strain>
    </source>
</reference>
<comment type="caution">
    <text evidence="3">The sequence shown here is derived from an EMBL/GenBank/DDBJ whole genome shotgun (WGS) entry which is preliminary data.</text>
</comment>
<dbReference type="AlphaFoldDB" id="A0A8T1S4C3"/>
<protein>
    <submittedName>
        <fullName evidence="3">Zinc finger protein 501-like</fullName>
    </submittedName>
</protein>
<organism evidence="3 4">
    <name type="scientific">Chelydra serpentina</name>
    <name type="common">Snapping turtle</name>
    <name type="synonym">Testudo serpentina</name>
    <dbReference type="NCBI Taxonomy" id="8475"/>
    <lineage>
        <taxon>Eukaryota</taxon>
        <taxon>Metazoa</taxon>
        <taxon>Chordata</taxon>
        <taxon>Craniata</taxon>
        <taxon>Vertebrata</taxon>
        <taxon>Euteleostomi</taxon>
        <taxon>Archelosauria</taxon>
        <taxon>Testudinata</taxon>
        <taxon>Testudines</taxon>
        <taxon>Cryptodira</taxon>
        <taxon>Durocryptodira</taxon>
        <taxon>Americhelydia</taxon>
        <taxon>Chelydroidea</taxon>
        <taxon>Chelydridae</taxon>
        <taxon>Chelydra</taxon>
    </lineage>
</organism>
<feature type="non-terminal residue" evidence="3">
    <location>
        <position position="1"/>
    </location>
</feature>
<keyword evidence="2" id="KW-0472">Membrane</keyword>
<evidence type="ECO:0000256" key="1">
    <source>
        <dbReference type="SAM" id="MobiDB-lite"/>
    </source>
</evidence>
<dbReference type="OrthoDB" id="9426927at2759"/>
<dbReference type="EMBL" id="JAHGAV010000875">
    <property type="protein sequence ID" value="KAG6923434.1"/>
    <property type="molecule type" value="Genomic_DNA"/>
</dbReference>
<keyword evidence="2" id="KW-0812">Transmembrane</keyword>
<evidence type="ECO:0000313" key="4">
    <source>
        <dbReference type="Proteomes" id="UP000765507"/>
    </source>
</evidence>
<gene>
    <name evidence="3" type="ORF">G0U57_020500</name>
</gene>
<sequence>SLLQGSCGCSQPGPLPRRLSVWGGQQPSISQATTRWGAQLQPADLPRSGTVAGPQSQYWMERGEQLHVPDLRKAEDDESWPGPQTAHEDCPTVHVSEPEGGSVNISIPNATDGSETAFFVQKYNTSTSSGEDVLYSSDGDSQKFLSSFKETLSLSGGYFKVENVSKEAEGVYRIQGQMYRKCVAFVNLTVLEPSSFPPSVSGVSGAEEQPCNETKGEEPASRNLLMMLGVVLGGVTVVGVLLLVLLCKCRFRKAREVLAYLRHSFSKLRPRLSQHSGSPQDSQEYELTAVCDRNGDQARGTRNRNQDPALENGEGDLLMEDRRFTQEIRERDPLGGDTGPTQETGVALPTLQDRPGVCRN</sequence>
<evidence type="ECO:0000256" key="2">
    <source>
        <dbReference type="SAM" id="Phobius"/>
    </source>
</evidence>